<dbReference type="RefSeq" id="WP_177183353.1">
    <property type="nucleotide sequence ID" value="NZ_FOMR01000003.1"/>
</dbReference>
<evidence type="ECO:0000313" key="2">
    <source>
        <dbReference type="EMBL" id="SFD68063.1"/>
    </source>
</evidence>
<reference evidence="3" key="1">
    <citation type="submission" date="2016-10" db="EMBL/GenBank/DDBJ databases">
        <authorList>
            <person name="Varghese N."/>
            <person name="Submissions S."/>
        </authorList>
    </citation>
    <scope>NUCLEOTIDE SEQUENCE [LARGE SCALE GENOMIC DNA]</scope>
    <source>
        <strain evidence="3">DSM 22530</strain>
    </source>
</reference>
<keyword evidence="1" id="KW-0812">Transmembrane</keyword>
<evidence type="ECO:0000313" key="3">
    <source>
        <dbReference type="Proteomes" id="UP000199474"/>
    </source>
</evidence>
<feature type="transmembrane region" description="Helical" evidence="1">
    <location>
        <begin position="6"/>
        <end position="34"/>
    </location>
</feature>
<name>A0A1I1UH33_9BACI</name>
<organism evidence="2 3">
    <name type="scientific">Lentibacillus persicus</name>
    <dbReference type="NCBI Taxonomy" id="640948"/>
    <lineage>
        <taxon>Bacteria</taxon>
        <taxon>Bacillati</taxon>
        <taxon>Bacillota</taxon>
        <taxon>Bacilli</taxon>
        <taxon>Bacillales</taxon>
        <taxon>Bacillaceae</taxon>
        <taxon>Lentibacillus</taxon>
    </lineage>
</organism>
<gene>
    <name evidence="2" type="ORF">SAMN05216238_103126</name>
</gene>
<evidence type="ECO:0000256" key="1">
    <source>
        <dbReference type="SAM" id="Phobius"/>
    </source>
</evidence>
<proteinExistence type="predicted"/>
<dbReference type="STRING" id="640948.SAMN05216238_103126"/>
<dbReference type="AlphaFoldDB" id="A0A1I1UH33"/>
<accession>A0A1I1UH33</accession>
<protein>
    <submittedName>
        <fullName evidence="2">Uncharacterized protein</fullName>
    </submittedName>
</protein>
<keyword evidence="1" id="KW-1133">Transmembrane helix</keyword>
<keyword evidence="1" id="KW-0472">Membrane</keyword>
<sequence>MNNWLYILYAILLAIVSIVTGEIVTFVMLGFILISLRNIHSTLKEILAVQKEKG</sequence>
<dbReference type="EMBL" id="FOMR01000003">
    <property type="protein sequence ID" value="SFD68063.1"/>
    <property type="molecule type" value="Genomic_DNA"/>
</dbReference>
<keyword evidence="3" id="KW-1185">Reference proteome</keyword>
<dbReference type="Proteomes" id="UP000199474">
    <property type="component" value="Unassembled WGS sequence"/>
</dbReference>